<dbReference type="RefSeq" id="XP_019638290.1">
    <property type="nucleotide sequence ID" value="XM_019782731.1"/>
</dbReference>
<evidence type="ECO:0000313" key="3">
    <source>
        <dbReference type="RefSeq" id="XP_019638290.1"/>
    </source>
</evidence>
<dbReference type="KEGG" id="bbel:109480523"/>
<dbReference type="AlphaFoldDB" id="A0A6P5A968"/>
<name>A0A6P5A968_BRABE</name>
<evidence type="ECO:0000313" key="4">
    <source>
        <dbReference type="RefSeq" id="XP_019638291.1"/>
    </source>
</evidence>
<organism evidence="2 4">
    <name type="scientific">Branchiostoma belcheri</name>
    <name type="common">Amphioxus</name>
    <dbReference type="NCBI Taxonomy" id="7741"/>
    <lineage>
        <taxon>Eukaryota</taxon>
        <taxon>Metazoa</taxon>
        <taxon>Chordata</taxon>
        <taxon>Cephalochordata</taxon>
        <taxon>Leptocardii</taxon>
        <taxon>Amphioxiformes</taxon>
        <taxon>Branchiostomatidae</taxon>
        <taxon>Branchiostoma</taxon>
    </lineage>
</organism>
<proteinExistence type="predicted"/>
<accession>A0A6P5A968</accession>
<sequence>MASQQDESGVWSVQRPGITTEESQGIYSTWAPGYDKDLTKEIYKGPEQIAEALAGILGDRKDARILDAAAGTGLVGEELRKLGFSNLDALDANKEMLKVAEGKNVYKNLIQDLLGPKRLQIADDTYDALCCSGSFSHGHLKCDCLEEMIRVVKPGGIICLIVKEVFLQSEEEYKKLEPRMSELQDQGLWENMSRVVAKDYADDYNGIIFTYKVL</sequence>
<dbReference type="InterPro" id="IPR029063">
    <property type="entry name" value="SAM-dependent_MTases_sf"/>
</dbReference>
<dbReference type="CDD" id="cd02440">
    <property type="entry name" value="AdoMet_MTases"/>
    <property type="match status" value="1"/>
</dbReference>
<dbReference type="PANTHER" id="PTHR43591">
    <property type="entry name" value="METHYLTRANSFERASE"/>
    <property type="match status" value="1"/>
</dbReference>
<dbReference type="Gene3D" id="3.40.50.150">
    <property type="entry name" value="Vaccinia Virus protein VP39"/>
    <property type="match status" value="1"/>
</dbReference>
<dbReference type="PANTHER" id="PTHR43591:SF101">
    <property type="entry name" value="METHYLTRANSFERASE-LIKE PROTEIN 27"/>
    <property type="match status" value="1"/>
</dbReference>
<evidence type="ECO:0000259" key="1">
    <source>
        <dbReference type="Pfam" id="PF08241"/>
    </source>
</evidence>
<dbReference type="InterPro" id="IPR013216">
    <property type="entry name" value="Methyltransf_11"/>
</dbReference>
<gene>
    <name evidence="3 4" type="primary">LOC109480523</name>
</gene>
<dbReference type="Pfam" id="PF08241">
    <property type="entry name" value="Methyltransf_11"/>
    <property type="match status" value="1"/>
</dbReference>
<keyword evidence="2" id="KW-1185">Reference proteome</keyword>
<feature type="domain" description="Methyltransferase type 11" evidence="1">
    <location>
        <begin position="66"/>
        <end position="159"/>
    </location>
</feature>
<protein>
    <submittedName>
        <fullName evidence="3 4">Williams-Beuren syndrome chromosomal region 27 protein-like</fullName>
    </submittedName>
</protein>
<evidence type="ECO:0000313" key="2">
    <source>
        <dbReference type="Proteomes" id="UP000515135"/>
    </source>
</evidence>
<dbReference type="Proteomes" id="UP000515135">
    <property type="component" value="Unplaced"/>
</dbReference>
<dbReference type="SUPFAM" id="SSF53335">
    <property type="entry name" value="S-adenosyl-L-methionine-dependent methyltransferases"/>
    <property type="match status" value="1"/>
</dbReference>
<dbReference type="GO" id="GO:0008757">
    <property type="term" value="F:S-adenosylmethionine-dependent methyltransferase activity"/>
    <property type="evidence" value="ECO:0007669"/>
    <property type="project" value="InterPro"/>
</dbReference>
<reference evidence="3 4" key="1">
    <citation type="submission" date="2025-04" db="UniProtKB">
        <authorList>
            <consortium name="RefSeq"/>
        </authorList>
    </citation>
    <scope>IDENTIFICATION</scope>
    <source>
        <tissue evidence="3 4">Gonad</tissue>
    </source>
</reference>
<dbReference type="OrthoDB" id="3647at2759"/>
<dbReference type="RefSeq" id="XP_019638291.1">
    <property type="nucleotide sequence ID" value="XM_019782732.1"/>
</dbReference>
<dbReference type="GeneID" id="109480523"/>